<organism evidence="2">
    <name type="scientific">Amphimedon queenslandica</name>
    <name type="common">Sponge</name>
    <dbReference type="NCBI Taxonomy" id="400682"/>
    <lineage>
        <taxon>Eukaryota</taxon>
        <taxon>Metazoa</taxon>
        <taxon>Porifera</taxon>
        <taxon>Demospongiae</taxon>
        <taxon>Heteroscleromorpha</taxon>
        <taxon>Haplosclerida</taxon>
        <taxon>Niphatidae</taxon>
        <taxon>Amphimedon</taxon>
    </lineage>
</organism>
<sequence>MGLAPRKKGLTVSGIKPERKKQLKGKGNEICPAPESMSFQSCWLRLSGPTKQKDKIALAASGWVTGTLHLGARGVGKTKKGGALSGDREKSLQSEALRNRSLCHANSNSEVTFLQMRRYRYSACKYLGKRQTARADP</sequence>
<proteinExistence type="predicted"/>
<evidence type="ECO:0000256" key="1">
    <source>
        <dbReference type="SAM" id="MobiDB-lite"/>
    </source>
</evidence>
<dbReference type="EnsemblMetazoa" id="Aqu2.1.18269_001">
    <property type="protein sequence ID" value="Aqu2.1.18269_001"/>
    <property type="gene ID" value="Aqu2.1.18269"/>
</dbReference>
<dbReference type="AlphaFoldDB" id="A0A1X7TSZ7"/>
<protein>
    <submittedName>
        <fullName evidence="2">Uncharacterized protein</fullName>
    </submittedName>
</protein>
<reference evidence="2" key="1">
    <citation type="submission" date="2017-05" db="UniProtKB">
        <authorList>
            <consortium name="EnsemblMetazoa"/>
        </authorList>
    </citation>
    <scope>IDENTIFICATION</scope>
</reference>
<accession>A0A1X7TSZ7</accession>
<evidence type="ECO:0000313" key="2">
    <source>
        <dbReference type="EnsemblMetazoa" id="Aqu2.1.18269_001"/>
    </source>
</evidence>
<dbReference type="InParanoid" id="A0A1X7TSZ7"/>
<name>A0A1X7TSZ7_AMPQE</name>
<feature type="region of interest" description="Disordered" evidence="1">
    <location>
        <begin position="1"/>
        <end position="29"/>
    </location>
</feature>